<dbReference type="Pfam" id="PF00092">
    <property type="entry name" value="VWA"/>
    <property type="match status" value="1"/>
</dbReference>
<feature type="signal peptide" evidence="1">
    <location>
        <begin position="1"/>
        <end position="23"/>
    </location>
</feature>
<dbReference type="InterPro" id="IPR036465">
    <property type="entry name" value="vWFA_dom_sf"/>
</dbReference>
<keyword evidence="1" id="KW-0732">Signal</keyword>
<sequence>MSRRLWSAASILALSLVSAPAFAQTPPPQDEQDVHEVVVTSMRVRQGGAQDINHFRGEAAASRMPMPDTLTPEGLMGGYDLQIPGKEACARVLCLTGEAMRAELPLSPADKMLVGLGFNSSIDAATWKRAPLNLVAVVDKSGSMQGGPLMRVRESLHQILEQLRPGDQLSIVLYGDRSYRHLEPTVIGDKRAAIRLAIDAIESAGSTNMEAGLKVGYETAFATRDAFNGVTRVMLFTDEQPNVGRTDAESFMGMAKEASRKGVGLTTIGVGTQFDAPLATKVSSVRGGNLYFLRDKADVESVFSAKLDTMVSELAYDLTLTVKARPGYRISGVYGVPGDELKAGPDGAVSMTVPTAFLSTEGGGLFVSLAKAQGAAFLPEPVLTKGERLLDVDLRYVVAADGTEARQILAVAAPTDNASEGLRLAHVLLDEFQSLHRAATLHHRDGDEEGTYQVLRGFDGRLKAQADPRLEPERKLVAEMLTRAAFLAGYAGEARAEGPVNLLGSWTVARIDGDGQIDVRRGDQLRFSDDELVVSRRKRGAFTADEPEDYEANEDQLALPESDLVFDYRVAKDGSLVLKHDRLDLRLVLKRTPRTVETASAG</sequence>
<dbReference type="PANTHER" id="PTHR10579">
    <property type="entry name" value="CALCIUM-ACTIVATED CHLORIDE CHANNEL REGULATOR"/>
    <property type="match status" value="1"/>
</dbReference>
<proteinExistence type="predicted"/>
<dbReference type="SMART" id="SM00327">
    <property type="entry name" value="VWA"/>
    <property type="match status" value="1"/>
</dbReference>
<dbReference type="AlphaFoldDB" id="A0A6G4R3T4"/>
<feature type="chain" id="PRO_5026089151" evidence="1">
    <location>
        <begin position="24"/>
        <end position="602"/>
    </location>
</feature>
<organism evidence="3">
    <name type="scientific">Caulobacter sp. 602-2</name>
    <dbReference type="NCBI Taxonomy" id="2710887"/>
    <lineage>
        <taxon>Bacteria</taxon>
        <taxon>Pseudomonadati</taxon>
        <taxon>Pseudomonadota</taxon>
        <taxon>Alphaproteobacteria</taxon>
        <taxon>Caulobacterales</taxon>
        <taxon>Caulobacteraceae</taxon>
        <taxon>Caulobacter</taxon>
    </lineage>
</organism>
<dbReference type="InterPro" id="IPR002035">
    <property type="entry name" value="VWF_A"/>
</dbReference>
<feature type="domain" description="VWFA" evidence="2">
    <location>
        <begin position="133"/>
        <end position="307"/>
    </location>
</feature>
<dbReference type="SUPFAM" id="SSF53300">
    <property type="entry name" value="vWA-like"/>
    <property type="match status" value="1"/>
</dbReference>
<comment type="caution">
    <text evidence="3">The sequence shown here is derived from an EMBL/GenBank/DDBJ whole genome shotgun (WGS) entry which is preliminary data.</text>
</comment>
<gene>
    <name evidence="3" type="ORF">G5B46_22480</name>
</gene>
<dbReference type="PANTHER" id="PTHR10579:SF43">
    <property type="entry name" value="ZINC FINGER (C3HC4-TYPE RING FINGER) FAMILY PROTEIN"/>
    <property type="match status" value="1"/>
</dbReference>
<dbReference type="PROSITE" id="PS50234">
    <property type="entry name" value="VWFA"/>
    <property type="match status" value="1"/>
</dbReference>
<evidence type="ECO:0000259" key="2">
    <source>
        <dbReference type="PROSITE" id="PS50234"/>
    </source>
</evidence>
<protein>
    <submittedName>
        <fullName evidence="3">VWA domain-containing protein</fullName>
    </submittedName>
</protein>
<dbReference type="RefSeq" id="WP_165262687.1">
    <property type="nucleotide sequence ID" value="NZ_JAAKGT010000017.1"/>
</dbReference>
<evidence type="ECO:0000313" key="3">
    <source>
        <dbReference type="EMBL" id="NGM52387.1"/>
    </source>
</evidence>
<dbReference type="Gene3D" id="3.40.50.410">
    <property type="entry name" value="von Willebrand factor, type A domain"/>
    <property type="match status" value="1"/>
</dbReference>
<dbReference type="InterPro" id="IPR051266">
    <property type="entry name" value="CLCR"/>
</dbReference>
<reference evidence="3" key="1">
    <citation type="submission" date="2020-02" db="EMBL/GenBank/DDBJ databases">
        <authorList>
            <person name="Gao J."/>
            <person name="Sun J."/>
        </authorList>
    </citation>
    <scope>NUCLEOTIDE SEQUENCE</scope>
    <source>
        <strain evidence="3">602-2</strain>
    </source>
</reference>
<name>A0A6G4R3T4_9CAUL</name>
<evidence type="ECO:0000256" key="1">
    <source>
        <dbReference type="SAM" id="SignalP"/>
    </source>
</evidence>
<dbReference type="EMBL" id="JAAKGT010000017">
    <property type="protein sequence ID" value="NGM52387.1"/>
    <property type="molecule type" value="Genomic_DNA"/>
</dbReference>
<accession>A0A6G4R3T4</accession>